<feature type="chain" id="PRO_5043957419" description="Leucine-rich repeat-containing N-terminal plant-type domain-containing protein" evidence="13">
    <location>
        <begin position="21"/>
        <end position="954"/>
    </location>
</feature>
<dbReference type="Pfam" id="PF13855">
    <property type="entry name" value="LRR_8"/>
    <property type="match status" value="1"/>
</dbReference>
<name>A0AAW2CT19_9ROSI</name>
<evidence type="ECO:0000256" key="8">
    <source>
        <dbReference type="ARBA" id="ARBA00022989"/>
    </source>
</evidence>
<dbReference type="Pfam" id="PF08263">
    <property type="entry name" value="LRRNT_2"/>
    <property type="match status" value="1"/>
</dbReference>
<reference evidence="15 16" key="1">
    <citation type="submission" date="2024-01" db="EMBL/GenBank/DDBJ databases">
        <title>A telomere-to-telomere, gap-free genome of sweet tea (Lithocarpus litseifolius).</title>
        <authorList>
            <person name="Zhou J."/>
        </authorList>
    </citation>
    <scope>NUCLEOTIDE SEQUENCE [LARGE SCALE GENOMIC DNA]</scope>
    <source>
        <strain evidence="15">Zhou-2022a</strain>
        <tissue evidence="15">Leaf</tissue>
    </source>
</reference>
<dbReference type="AlphaFoldDB" id="A0AAW2CT19"/>
<keyword evidence="4" id="KW-0433">Leucine-rich repeat</keyword>
<keyword evidence="9 12" id="KW-0472">Membrane</keyword>
<dbReference type="PANTHER" id="PTHR48061:SF46">
    <property type="entry name" value="LEUCINE-RICH REPEAT-CONTAINING N-TERMINAL PLANT-TYPE DOMAIN-CONTAINING PROTEIN"/>
    <property type="match status" value="1"/>
</dbReference>
<dbReference type="Pfam" id="PF00560">
    <property type="entry name" value="LRR_1"/>
    <property type="match status" value="8"/>
</dbReference>
<comment type="caution">
    <text evidence="15">The sequence shown here is derived from an EMBL/GenBank/DDBJ whole genome shotgun (WGS) entry which is preliminary data.</text>
</comment>
<evidence type="ECO:0000256" key="9">
    <source>
        <dbReference type="ARBA" id="ARBA00023136"/>
    </source>
</evidence>
<dbReference type="GO" id="GO:0005886">
    <property type="term" value="C:plasma membrane"/>
    <property type="evidence" value="ECO:0007669"/>
    <property type="project" value="UniProtKB-SubCell"/>
</dbReference>
<proteinExistence type="inferred from homology"/>
<sequence length="954" mass="105642">MMRWLMWLSQLLYILLLSYSEVTSSSFLSSSSALLCSQDQSSALLQFKQLFSFSEDASSGCDEVGHHSYPKMESWKDATDCCSWDGVTCDSVRGDVIGLDLSCSWLYGTIASNSTLFLLSHLQHLNLALNDFNSSSISSRFGQFASLSYLNLSNSAFSGQVPYELSQISQLASLDLSIFHLSLETSVVKRLVQNLTKLRDLHIDLIDMSSVSLTSFMNLSSSLMSLSLKSCRLQGRLPDNIFRLPNLRELNLFGNSELTGIFPLSNWSNPLRFLDLSKTAFSGELPKSIGNLKFLRQLVLNGCNFTGSVPASVGPIPVSLSFLKDLTLIDLRQNNFGGEIPNLFPNLTKLTDAYMSDNQLTGNFCEFQFGNSLQFLTLDNNRLYGCIPKSISNLVNISELDISSNNLSGIVNFEMFTKFKKIGTLALSHNSLSVSINKNFNHTFPALENLELASCNITNFPNFLNTSFLRLDLSDNRISGRIPKYKFGTGKYLMFLNLAYNFLSSIELLQWENLRFVDLRANLLQGQLPIPPSLVDFFSISNNRLSGEIPLGICTVSDLSILDISYNNLSGIIPRCLGNLGDSLSVIDLSMNSFQGTIPETLANCTRLNTISFNGNQLEGLLPPALVNCTSLEVLDLGNNKINGSFPYWLEALFELHVLVLRSNRFHGPIGIHNTSGMFFSKLQILDLSHNEFIGLLPSHYFGNMKAMMINDEGKQELEYLGENYFHDMAGSTYYQYTVGVTVKGLKTPPLGIPTIFTTIDLSSNKFQGEIPEALVSLNFFRLLNLSHNSLTGSIPSLLANLSALESLDLSSNRLVGEIPMQLTSLTFLALLNLSQNHLTGPIPQGKQFATFQNDSYDGNLGQCGFPLSKQCSTDASPLPPPSIFQEDNDSMFASGFGWKAVLIGYGCGLVFGLAVGYVAFKTGKPHWLVRRSYVLRKTTIREIKVFPNIVKQV</sequence>
<feature type="signal peptide" evidence="13">
    <location>
        <begin position="1"/>
        <end position="20"/>
    </location>
</feature>
<dbReference type="Proteomes" id="UP001459277">
    <property type="component" value="Unassembled WGS sequence"/>
</dbReference>
<evidence type="ECO:0000256" key="10">
    <source>
        <dbReference type="ARBA" id="ARBA00023170"/>
    </source>
</evidence>
<dbReference type="InterPro" id="IPR001611">
    <property type="entry name" value="Leu-rich_rpt"/>
</dbReference>
<protein>
    <recommendedName>
        <fullName evidence="14">Leucine-rich repeat-containing N-terminal plant-type domain-containing protein</fullName>
    </recommendedName>
</protein>
<keyword evidence="11" id="KW-0325">Glycoprotein</keyword>
<keyword evidence="8 12" id="KW-1133">Transmembrane helix</keyword>
<accession>A0AAW2CT19</accession>
<evidence type="ECO:0000256" key="13">
    <source>
        <dbReference type="SAM" id="SignalP"/>
    </source>
</evidence>
<evidence type="ECO:0000256" key="1">
    <source>
        <dbReference type="ARBA" id="ARBA00004251"/>
    </source>
</evidence>
<evidence type="ECO:0000256" key="5">
    <source>
        <dbReference type="ARBA" id="ARBA00022692"/>
    </source>
</evidence>
<dbReference type="FunFam" id="3.80.10.10:FF:000095">
    <property type="entry name" value="LRR receptor-like serine/threonine-protein kinase GSO1"/>
    <property type="match status" value="1"/>
</dbReference>
<evidence type="ECO:0000256" key="11">
    <source>
        <dbReference type="ARBA" id="ARBA00023180"/>
    </source>
</evidence>
<evidence type="ECO:0000259" key="14">
    <source>
        <dbReference type="Pfam" id="PF08263"/>
    </source>
</evidence>
<keyword evidence="7" id="KW-0677">Repeat</keyword>
<feature type="domain" description="Leucine-rich repeat-containing N-terminal plant-type" evidence="14">
    <location>
        <begin position="38"/>
        <end position="90"/>
    </location>
</feature>
<organism evidence="15 16">
    <name type="scientific">Lithocarpus litseifolius</name>
    <dbReference type="NCBI Taxonomy" id="425828"/>
    <lineage>
        <taxon>Eukaryota</taxon>
        <taxon>Viridiplantae</taxon>
        <taxon>Streptophyta</taxon>
        <taxon>Embryophyta</taxon>
        <taxon>Tracheophyta</taxon>
        <taxon>Spermatophyta</taxon>
        <taxon>Magnoliopsida</taxon>
        <taxon>eudicotyledons</taxon>
        <taxon>Gunneridae</taxon>
        <taxon>Pentapetalae</taxon>
        <taxon>rosids</taxon>
        <taxon>fabids</taxon>
        <taxon>Fagales</taxon>
        <taxon>Fagaceae</taxon>
        <taxon>Lithocarpus</taxon>
    </lineage>
</organism>
<evidence type="ECO:0000256" key="2">
    <source>
        <dbReference type="ARBA" id="ARBA00009592"/>
    </source>
</evidence>
<evidence type="ECO:0000256" key="3">
    <source>
        <dbReference type="ARBA" id="ARBA00022475"/>
    </source>
</evidence>
<dbReference type="InterPro" id="IPR032675">
    <property type="entry name" value="LRR_dom_sf"/>
</dbReference>
<evidence type="ECO:0000313" key="15">
    <source>
        <dbReference type="EMBL" id="KAL0000624.1"/>
    </source>
</evidence>
<dbReference type="PANTHER" id="PTHR48061">
    <property type="entry name" value="LEUCINE-RICH REPEAT RECEPTOR PROTEIN KINASE EMS1-LIKE-RELATED"/>
    <property type="match status" value="1"/>
</dbReference>
<keyword evidence="16" id="KW-1185">Reference proteome</keyword>
<dbReference type="Gene3D" id="3.80.10.10">
    <property type="entry name" value="Ribonuclease Inhibitor"/>
    <property type="match status" value="3"/>
</dbReference>
<evidence type="ECO:0000256" key="7">
    <source>
        <dbReference type="ARBA" id="ARBA00022737"/>
    </source>
</evidence>
<dbReference type="SUPFAM" id="SSF52058">
    <property type="entry name" value="L domain-like"/>
    <property type="match status" value="3"/>
</dbReference>
<dbReference type="InterPro" id="IPR046956">
    <property type="entry name" value="RLP23-like"/>
</dbReference>
<feature type="transmembrane region" description="Helical" evidence="12">
    <location>
        <begin position="897"/>
        <end position="921"/>
    </location>
</feature>
<evidence type="ECO:0000256" key="6">
    <source>
        <dbReference type="ARBA" id="ARBA00022729"/>
    </source>
</evidence>
<evidence type="ECO:0000256" key="4">
    <source>
        <dbReference type="ARBA" id="ARBA00022614"/>
    </source>
</evidence>
<dbReference type="EMBL" id="JAZDWU010000005">
    <property type="protein sequence ID" value="KAL0000624.1"/>
    <property type="molecule type" value="Genomic_DNA"/>
</dbReference>
<evidence type="ECO:0000256" key="12">
    <source>
        <dbReference type="SAM" id="Phobius"/>
    </source>
</evidence>
<keyword evidence="3" id="KW-1003">Cell membrane</keyword>
<dbReference type="PRINTS" id="PR00019">
    <property type="entry name" value="LEURICHRPT"/>
</dbReference>
<keyword evidence="6 13" id="KW-0732">Signal</keyword>
<comment type="similarity">
    <text evidence="2">Belongs to the RLP family.</text>
</comment>
<keyword evidence="5 12" id="KW-0812">Transmembrane</keyword>
<evidence type="ECO:0000313" key="16">
    <source>
        <dbReference type="Proteomes" id="UP001459277"/>
    </source>
</evidence>
<dbReference type="FunFam" id="3.80.10.10:FF:000041">
    <property type="entry name" value="LRR receptor-like serine/threonine-protein kinase ERECTA"/>
    <property type="match status" value="1"/>
</dbReference>
<keyword evidence="10" id="KW-0675">Receptor</keyword>
<comment type="subcellular location">
    <subcellularLocation>
        <location evidence="1">Cell membrane</location>
        <topology evidence="1">Single-pass type I membrane protein</topology>
    </subcellularLocation>
</comment>
<gene>
    <name evidence="15" type="ORF">SO802_014405</name>
</gene>
<dbReference type="FunFam" id="3.80.10.10:FF:000111">
    <property type="entry name" value="LRR receptor-like serine/threonine-protein kinase ERECTA"/>
    <property type="match status" value="1"/>
</dbReference>
<dbReference type="InterPro" id="IPR013210">
    <property type="entry name" value="LRR_N_plant-typ"/>
</dbReference>